<sequence>MGRLAVRLPDGTIFFPSNYQILFGELPTVVLDCTTPDQRDLDEWYDEPEPASTGRAAARAAAAQVAADHT</sequence>
<comment type="caution">
    <text evidence="2">The sequence shown here is derived from an EMBL/GenBank/DDBJ whole genome shotgun (WGS) entry which is preliminary data.</text>
</comment>
<dbReference type="Proteomes" id="UP000632138">
    <property type="component" value="Unassembled WGS sequence"/>
</dbReference>
<proteinExistence type="predicted"/>
<accession>A0ABS2AVF6</accession>
<feature type="region of interest" description="Disordered" evidence="1">
    <location>
        <begin position="48"/>
        <end position="70"/>
    </location>
</feature>
<keyword evidence="3" id="KW-1185">Reference proteome</keyword>
<reference evidence="2 3" key="1">
    <citation type="submission" date="2021-01" db="EMBL/GenBank/DDBJ databases">
        <title>Actinoplanes sp. nov. LDG1-06 isolated from lichen.</title>
        <authorList>
            <person name="Saeng-In P."/>
            <person name="Phongsopitanun W."/>
            <person name="Kanchanasin P."/>
            <person name="Yuki M."/>
            <person name="Kudo T."/>
            <person name="Ohkuma M."/>
            <person name="Tanasupawat S."/>
        </authorList>
    </citation>
    <scope>NUCLEOTIDE SEQUENCE [LARGE SCALE GENOMIC DNA]</scope>
    <source>
        <strain evidence="2 3">LDG1-06</strain>
    </source>
</reference>
<evidence type="ECO:0000313" key="3">
    <source>
        <dbReference type="Proteomes" id="UP000632138"/>
    </source>
</evidence>
<protein>
    <submittedName>
        <fullName evidence="2">Uncharacterized protein</fullName>
    </submittedName>
</protein>
<dbReference type="EMBL" id="JAENHP010000048">
    <property type="protein sequence ID" value="MBM2623857.1"/>
    <property type="molecule type" value="Genomic_DNA"/>
</dbReference>
<evidence type="ECO:0000256" key="1">
    <source>
        <dbReference type="SAM" id="MobiDB-lite"/>
    </source>
</evidence>
<evidence type="ECO:0000313" key="2">
    <source>
        <dbReference type="EMBL" id="MBM2623857.1"/>
    </source>
</evidence>
<gene>
    <name evidence="2" type="ORF">JIG36_51045</name>
</gene>
<name>A0ABS2AVF6_9ACTN</name>
<organism evidence="2 3">
    <name type="scientific">Paractinoplanes ovalisporus</name>
    <dbReference type="NCBI Taxonomy" id="2810368"/>
    <lineage>
        <taxon>Bacteria</taxon>
        <taxon>Bacillati</taxon>
        <taxon>Actinomycetota</taxon>
        <taxon>Actinomycetes</taxon>
        <taxon>Micromonosporales</taxon>
        <taxon>Micromonosporaceae</taxon>
        <taxon>Paractinoplanes</taxon>
    </lineage>
</organism>
<feature type="compositionally biased region" description="Low complexity" evidence="1">
    <location>
        <begin position="55"/>
        <end position="70"/>
    </location>
</feature>
<dbReference type="RefSeq" id="WP_203384208.1">
    <property type="nucleotide sequence ID" value="NZ_JAENHP010000048.1"/>
</dbReference>